<keyword evidence="3" id="KW-1185">Reference proteome</keyword>
<feature type="non-terminal residue" evidence="2">
    <location>
        <position position="1"/>
    </location>
</feature>
<dbReference type="GeneID" id="19879825"/>
<dbReference type="EMBL" id="GL877441">
    <property type="protein sequence ID" value="ELA46523.1"/>
    <property type="molecule type" value="Genomic_DNA"/>
</dbReference>
<evidence type="ECO:0000313" key="3">
    <source>
        <dbReference type="Proteomes" id="UP000011081"/>
    </source>
</evidence>
<accession>L2GTA2</accession>
<gene>
    <name evidence="2" type="ORF">VCUG_01956</name>
</gene>
<dbReference type="InParanoid" id="L2GTA2"/>
<proteinExistence type="predicted"/>
<organism evidence="2 3">
    <name type="scientific">Vavraia culicis (isolate floridensis)</name>
    <name type="common">Microsporidian parasite</name>
    <dbReference type="NCBI Taxonomy" id="948595"/>
    <lineage>
        <taxon>Eukaryota</taxon>
        <taxon>Fungi</taxon>
        <taxon>Fungi incertae sedis</taxon>
        <taxon>Microsporidia</taxon>
        <taxon>Pleistophoridae</taxon>
        <taxon>Vavraia</taxon>
    </lineage>
</organism>
<dbReference type="HOGENOM" id="CLU_1323711_0_0_1"/>
<feature type="region of interest" description="Disordered" evidence="1">
    <location>
        <begin position="189"/>
        <end position="208"/>
    </location>
</feature>
<evidence type="ECO:0000256" key="1">
    <source>
        <dbReference type="SAM" id="MobiDB-lite"/>
    </source>
</evidence>
<sequence>TEQPQSRGSSCSYACPQNLHTPNKKLYSPESAVVVANNTSSARNLTSSYSYYHTSNSRTNTTLPYQSLHGLLSSRNRCTCFRCSYISLKNLENSPLRYSSGMLYGSSGPPQPNPAAIYTINQSYGSSSHYDHARYSPNAHTHRGMRPSSYHRPISTDQDLSTNSSNLYGYNSPNNKRFETAHNNSYRTRSLLHARRVENQHTRRPVHY</sequence>
<feature type="region of interest" description="Disordered" evidence="1">
    <location>
        <begin position="139"/>
        <end position="180"/>
    </location>
</feature>
<name>L2GTA2_VAVCU</name>
<dbReference type="AlphaFoldDB" id="L2GTA2"/>
<dbReference type="RefSeq" id="XP_008074972.1">
    <property type="nucleotide sequence ID" value="XM_008076781.1"/>
</dbReference>
<dbReference type="VEuPathDB" id="MicrosporidiaDB:VCUG_01956"/>
<feature type="compositionally biased region" description="Polar residues" evidence="1">
    <location>
        <begin position="155"/>
        <end position="180"/>
    </location>
</feature>
<dbReference type="Proteomes" id="UP000011081">
    <property type="component" value="Unassembled WGS sequence"/>
</dbReference>
<evidence type="ECO:0000313" key="2">
    <source>
        <dbReference type="EMBL" id="ELA46523.1"/>
    </source>
</evidence>
<protein>
    <submittedName>
        <fullName evidence="2">Uncharacterized protein</fullName>
    </submittedName>
</protein>
<reference evidence="3" key="1">
    <citation type="submission" date="2011-03" db="EMBL/GenBank/DDBJ databases">
        <title>The genome sequence of Vavraia culicis strain floridensis.</title>
        <authorList>
            <consortium name="The Broad Institute Genome Sequencing Platform"/>
            <person name="Cuomo C."/>
            <person name="Becnel J."/>
            <person name="Sanscrainte N."/>
            <person name="Young S.K."/>
            <person name="Zeng Q."/>
            <person name="Gargeya S."/>
            <person name="Fitzgerald M."/>
            <person name="Haas B."/>
            <person name="Abouelleil A."/>
            <person name="Alvarado L."/>
            <person name="Arachchi H.M."/>
            <person name="Berlin A."/>
            <person name="Chapman S.B."/>
            <person name="Gearin G."/>
            <person name="Goldberg J."/>
            <person name="Griggs A."/>
            <person name="Gujja S."/>
            <person name="Hansen M."/>
            <person name="Heiman D."/>
            <person name="Howarth C."/>
            <person name="Larimer J."/>
            <person name="Lui A."/>
            <person name="MacDonald P.J.P."/>
            <person name="McCowen C."/>
            <person name="Montmayeur A."/>
            <person name="Murphy C."/>
            <person name="Neiman D."/>
            <person name="Pearson M."/>
            <person name="Priest M."/>
            <person name="Roberts A."/>
            <person name="Saif S."/>
            <person name="Shea T."/>
            <person name="Sisk P."/>
            <person name="Stolte C."/>
            <person name="Sykes S."/>
            <person name="Wortman J."/>
            <person name="Nusbaum C."/>
            <person name="Birren B."/>
        </authorList>
    </citation>
    <scope>NUCLEOTIDE SEQUENCE [LARGE SCALE GENOMIC DNA]</scope>
    <source>
        <strain evidence="3">floridensis</strain>
    </source>
</reference>